<dbReference type="Proteomes" id="UP001338125">
    <property type="component" value="Unassembled WGS sequence"/>
</dbReference>
<evidence type="ECO:0000256" key="1">
    <source>
        <dbReference type="SAM" id="SignalP"/>
    </source>
</evidence>
<feature type="chain" id="PRO_5045832970" description="Hydrophobin" evidence="1">
    <location>
        <begin position="24"/>
        <end position="70"/>
    </location>
</feature>
<keyword evidence="1" id="KW-0732">Signal</keyword>
<reference evidence="2 3" key="1">
    <citation type="submission" date="2024-01" db="EMBL/GenBank/DDBJ databases">
        <title>Complete genome of Cladobotryum mycophilum ATHUM6906.</title>
        <authorList>
            <person name="Christinaki A.C."/>
            <person name="Myridakis A.I."/>
            <person name="Kouvelis V.N."/>
        </authorList>
    </citation>
    <scope>NUCLEOTIDE SEQUENCE [LARGE SCALE GENOMIC DNA]</scope>
    <source>
        <strain evidence="2 3">ATHUM6906</strain>
    </source>
</reference>
<evidence type="ECO:0000313" key="3">
    <source>
        <dbReference type="Proteomes" id="UP001338125"/>
    </source>
</evidence>
<keyword evidence="3" id="KW-1185">Reference proteome</keyword>
<name>A0ABR0T0X4_9HYPO</name>
<evidence type="ECO:0008006" key="4">
    <source>
        <dbReference type="Google" id="ProtNLM"/>
    </source>
</evidence>
<protein>
    <recommendedName>
        <fullName evidence="4">Hydrophobin</fullName>
    </recommendedName>
</protein>
<dbReference type="EMBL" id="JAVFKD010000001">
    <property type="protein sequence ID" value="KAK5998067.1"/>
    <property type="molecule type" value="Genomic_DNA"/>
</dbReference>
<comment type="caution">
    <text evidence="2">The sequence shown here is derived from an EMBL/GenBank/DDBJ whole genome shotgun (WGS) entry which is preliminary data.</text>
</comment>
<feature type="signal peptide" evidence="1">
    <location>
        <begin position="1"/>
        <end position="23"/>
    </location>
</feature>
<organism evidence="2 3">
    <name type="scientific">Cladobotryum mycophilum</name>
    <dbReference type="NCBI Taxonomy" id="491253"/>
    <lineage>
        <taxon>Eukaryota</taxon>
        <taxon>Fungi</taxon>
        <taxon>Dikarya</taxon>
        <taxon>Ascomycota</taxon>
        <taxon>Pezizomycotina</taxon>
        <taxon>Sordariomycetes</taxon>
        <taxon>Hypocreomycetidae</taxon>
        <taxon>Hypocreales</taxon>
        <taxon>Hypocreaceae</taxon>
        <taxon>Cladobotryum</taxon>
    </lineage>
</organism>
<accession>A0ABR0T0X4</accession>
<sequence>MKAAFAVLFFAVLGLADIPPSDCENQLMRILIKALETTVIAVLTGCATRQTTDSATTASGIHCPVLGRGS</sequence>
<evidence type="ECO:0000313" key="2">
    <source>
        <dbReference type="EMBL" id="KAK5998067.1"/>
    </source>
</evidence>
<gene>
    <name evidence="2" type="ORF">PT974_00439</name>
</gene>
<proteinExistence type="predicted"/>